<dbReference type="Proteomes" id="UP000316621">
    <property type="component" value="Chromosome 4"/>
</dbReference>
<gene>
    <name evidence="1" type="ORF">C5167_006870</name>
</gene>
<dbReference type="EMBL" id="CM010718">
    <property type="protein sequence ID" value="RZC59565.1"/>
    <property type="molecule type" value="Genomic_DNA"/>
</dbReference>
<name>A0A4Y7JIS0_PAPSO</name>
<sequence>MESSSLSQRLRVLDVDESSVEVVKFLTKKTTPDSDASQRLRQYRMEVAHKTRALMLDETNASSG</sequence>
<organism evidence="1 2">
    <name type="scientific">Papaver somniferum</name>
    <name type="common">Opium poppy</name>
    <dbReference type="NCBI Taxonomy" id="3469"/>
    <lineage>
        <taxon>Eukaryota</taxon>
        <taxon>Viridiplantae</taxon>
        <taxon>Streptophyta</taxon>
        <taxon>Embryophyta</taxon>
        <taxon>Tracheophyta</taxon>
        <taxon>Spermatophyta</taxon>
        <taxon>Magnoliopsida</taxon>
        <taxon>Ranunculales</taxon>
        <taxon>Papaveraceae</taxon>
        <taxon>Papaveroideae</taxon>
        <taxon>Papaver</taxon>
    </lineage>
</organism>
<dbReference type="AlphaFoldDB" id="A0A4Y7JIS0"/>
<proteinExistence type="predicted"/>
<accession>A0A4Y7JIS0</accession>
<keyword evidence="2" id="KW-1185">Reference proteome</keyword>
<evidence type="ECO:0000313" key="2">
    <source>
        <dbReference type="Proteomes" id="UP000316621"/>
    </source>
</evidence>
<reference evidence="1 2" key="1">
    <citation type="journal article" date="2018" name="Science">
        <title>The opium poppy genome and morphinan production.</title>
        <authorList>
            <person name="Guo L."/>
            <person name="Winzer T."/>
            <person name="Yang X."/>
            <person name="Li Y."/>
            <person name="Ning Z."/>
            <person name="He Z."/>
            <person name="Teodor R."/>
            <person name="Lu Y."/>
            <person name="Bowser T.A."/>
            <person name="Graham I.A."/>
            <person name="Ye K."/>
        </authorList>
    </citation>
    <scope>NUCLEOTIDE SEQUENCE [LARGE SCALE GENOMIC DNA]</scope>
    <source>
        <strain evidence="2">cv. HN1</strain>
        <tissue evidence="1">Leaves</tissue>
    </source>
</reference>
<protein>
    <submittedName>
        <fullName evidence="1">Uncharacterized protein</fullName>
    </submittedName>
</protein>
<evidence type="ECO:0000313" key="1">
    <source>
        <dbReference type="EMBL" id="RZC59565.1"/>
    </source>
</evidence>
<dbReference type="Gramene" id="RZC59565">
    <property type="protein sequence ID" value="RZC59565"/>
    <property type="gene ID" value="C5167_006870"/>
</dbReference>